<dbReference type="GO" id="GO:0031145">
    <property type="term" value="P:anaphase-promoting complex-dependent catabolic process"/>
    <property type="evidence" value="ECO:0007669"/>
    <property type="project" value="TreeGrafter"/>
</dbReference>
<evidence type="ECO:0000313" key="11">
    <source>
        <dbReference type="EMBL" id="KIW63433.1"/>
    </source>
</evidence>
<dbReference type="Proteomes" id="UP000054266">
    <property type="component" value="Unassembled WGS sequence"/>
</dbReference>
<evidence type="ECO:0000256" key="9">
    <source>
        <dbReference type="SAM" id="SignalP"/>
    </source>
</evidence>
<evidence type="ECO:0000256" key="1">
    <source>
        <dbReference type="ARBA" id="ARBA00007450"/>
    </source>
</evidence>
<dbReference type="PANTHER" id="PTHR12830">
    <property type="entry name" value="ANAPHASE-PROMOTING COMPLEX SUBUNIT 5"/>
    <property type="match status" value="1"/>
</dbReference>
<name>A0A0D2F682_9EURO</name>
<keyword evidence="9" id="KW-0732">Signal</keyword>
<reference evidence="11 12" key="1">
    <citation type="submission" date="2015-01" db="EMBL/GenBank/DDBJ databases">
        <title>The Genome Sequence of Capronia semiimmersa CBS27337.</title>
        <authorList>
            <consortium name="The Broad Institute Genomics Platform"/>
            <person name="Cuomo C."/>
            <person name="de Hoog S."/>
            <person name="Gorbushina A."/>
            <person name="Stielow B."/>
            <person name="Teixiera M."/>
            <person name="Abouelleil A."/>
            <person name="Chapman S.B."/>
            <person name="Priest M."/>
            <person name="Young S.K."/>
            <person name="Wortman J."/>
            <person name="Nusbaum C."/>
            <person name="Birren B."/>
        </authorList>
    </citation>
    <scope>NUCLEOTIDE SEQUENCE [LARGE SCALE GENOMIC DNA]</scope>
    <source>
        <strain evidence="11 12">CBS 27337</strain>
    </source>
</reference>
<feature type="chain" id="PRO_5002257378" description="Anaphase-promoting complex subunit 5" evidence="9">
    <location>
        <begin position="21"/>
        <end position="772"/>
    </location>
</feature>
<keyword evidence="3" id="KW-0132">Cell division</keyword>
<organism evidence="11 12">
    <name type="scientific">Phialophora macrospora</name>
    <dbReference type="NCBI Taxonomy" id="1851006"/>
    <lineage>
        <taxon>Eukaryota</taxon>
        <taxon>Fungi</taxon>
        <taxon>Dikarya</taxon>
        <taxon>Ascomycota</taxon>
        <taxon>Pezizomycotina</taxon>
        <taxon>Eurotiomycetes</taxon>
        <taxon>Chaetothyriomycetidae</taxon>
        <taxon>Chaetothyriales</taxon>
        <taxon>Herpotrichiellaceae</taxon>
        <taxon>Phialophora</taxon>
    </lineage>
</organism>
<evidence type="ECO:0000259" key="10">
    <source>
        <dbReference type="Pfam" id="PF12862"/>
    </source>
</evidence>
<dbReference type="GO" id="GO:0042802">
    <property type="term" value="F:identical protein binding"/>
    <property type="evidence" value="ECO:0007669"/>
    <property type="project" value="InterPro"/>
</dbReference>
<comment type="similarity">
    <text evidence="1">Belongs to the APC5 family.</text>
</comment>
<evidence type="ECO:0000256" key="8">
    <source>
        <dbReference type="ARBA" id="ARBA00045696"/>
    </source>
</evidence>
<keyword evidence="12" id="KW-1185">Reference proteome</keyword>
<evidence type="ECO:0000256" key="6">
    <source>
        <dbReference type="ARBA" id="ARBA00023306"/>
    </source>
</evidence>
<dbReference type="STRING" id="5601.A0A0D2F682"/>
<dbReference type="EMBL" id="KN846962">
    <property type="protein sequence ID" value="KIW63433.1"/>
    <property type="molecule type" value="Genomic_DNA"/>
</dbReference>
<dbReference type="UniPathway" id="UPA00143"/>
<dbReference type="GO" id="GO:0005680">
    <property type="term" value="C:anaphase-promoting complex"/>
    <property type="evidence" value="ECO:0007669"/>
    <property type="project" value="InterPro"/>
</dbReference>
<keyword evidence="6" id="KW-0131">Cell cycle</keyword>
<dbReference type="SUPFAM" id="SSF48452">
    <property type="entry name" value="TPR-like"/>
    <property type="match status" value="1"/>
</dbReference>
<dbReference type="Pfam" id="PF12862">
    <property type="entry name" value="ANAPC5"/>
    <property type="match status" value="1"/>
</dbReference>
<keyword evidence="4" id="KW-0498">Mitosis</keyword>
<dbReference type="Pfam" id="PF07721">
    <property type="entry name" value="TPR_4"/>
    <property type="match status" value="2"/>
</dbReference>
<accession>A0A0D2F682</accession>
<proteinExistence type="inferred from homology"/>
<evidence type="ECO:0000256" key="4">
    <source>
        <dbReference type="ARBA" id="ARBA00022776"/>
    </source>
</evidence>
<evidence type="ECO:0000256" key="7">
    <source>
        <dbReference type="ARBA" id="ARBA00031069"/>
    </source>
</evidence>
<evidence type="ECO:0000256" key="3">
    <source>
        <dbReference type="ARBA" id="ARBA00022618"/>
    </source>
</evidence>
<evidence type="ECO:0000256" key="5">
    <source>
        <dbReference type="ARBA" id="ARBA00022786"/>
    </source>
</evidence>
<protein>
    <recommendedName>
        <fullName evidence="2">Anaphase-promoting complex subunit 5</fullName>
    </recommendedName>
    <alternativeName>
        <fullName evidence="7">Cyclosome subunit 5</fullName>
    </alternativeName>
</protein>
<dbReference type="GO" id="GO:0070979">
    <property type="term" value="P:protein K11-linked ubiquitination"/>
    <property type="evidence" value="ECO:0007669"/>
    <property type="project" value="TreeGrafter"/>
</dbReference>
<dbReference type="Gene3D" id="1.25.40.10">
    <property type="entry name" value="Tetratricopeptide repeat domain"/>
    <property type="match status" value="1"/>
</dbReference>
<dbReference type="PANTHER" id="PTHR12830:SF9">
    <property type="entry name" value="ANAPHASE-PROMOTING COMPLEX SUBUNIT 5"/>
    <property type="match status" value="1"/>
</dbReference>
<feature type="domain" description="Anaphase-promoting complex subunit 5" evidence="10">
    <location>
        <begin position="268"/>
        <end position="356"/>
    </location>
</feature>
<sequence length="772" mass="87058">MSRYLTPGKITLLVVAFLYAGDLVPTKEAAAVLSFILSHIVPSHKPLSSISSGLEVEHALPISAFEAALSSHPSARPGRTLYDLLLKRLWAIDCSHALEAFIANLPIHLSKSREQILLERETGEEFFQNNGRILGTSPLGSFIRRCYLEYIRLQFQDSIMLWQDFVSYRLPTRQAYEKKNYAEDENTLDSNLSDLSLDSSHALTQIMYGRLAEEEQHQRGAYSMYDVEKLMEFQASELQRLGGRLPDGMKTVLHQISRAGTTIPKMVHYLNFLDCWRAGDYHSAYDNIHRYFDFAMQTQDRSFYQYALLNLAILQADAGCPAEALPAMQEAIAAARENKDTTCLNFCMSWVYHFARSFPGKMDTIRESGILGSEVEGLAFLKARARDAEMWSLLSTTYLGEAKLGLQYGDSLAGVFENIAKASHLNIVRSTQRLSGAALLMKGPVFGRVGLTHVGWWYSQIFMQCHAKEASLEDVMKCTCRLASLLVQRGRYDEAQETLDNVPPSMLRVVKFQNYISLYGGLLRVRRLLHRGNLDGAERLLDRLRGRGSPDVELCFSLSIFEVELMLRRGLLDEALEKIGKVGRAAVENQEINDITLQMRLLNLKTRVLIQSGQSLKAFSLVTRAVRTAFRARHLAAMWESIGLLATILNDLREFAAAVDLVESIMPRVLECDDCGLAARTYSVLADANMGLAGLETNESTRQKELLGRTVENLDRACTQFRHLEDVRGQLDMLKKKATIMHWEGDLVLANDTATQYLDLLKEYKAQTNWTE</sequence>
<evidence type="ECO:0000313" key="12">
    <source>
        <dbReference type="Proteomes" id="UP000054266"/>
    </source>
</evidence>
<evidence type="ECO:0000256" key="2">
    <source>
        <dbReference type="ARBA" id="ARBA00016066"/>
    </source>
</evidence>
<dbReference type="GO" id="GO:0045842">
    <property type="term" value="P:positive regulation of mitotic metaphase/anaphase transition"/>
    <property type="evidence" value="ECO:0007669"/>
    <property type="project" value="TreeGrafter"/>
</dbReference>
<dbReference type="InterPro" id="IPR026000">
    <property type="entry name" value="Apc5_dom"/>
</dbReference>
<dbReference type="InterPro" id="IPR011990">
    <property type="entry name" value="TPR-like_helical_dom_sf"/>
</dbReference>
<dbReference type="InterPro" id="IPR037679">
    <property type="entry name" value="Apc5"/>
</dbReference>
<comment type="function">
    <text evidence="8">Component of the anaphase promoting complex/cyclosome (APC/C), a cell cycle-regulated E3 ubiquitin ligase that controls progression through mitosis and the G1 phase of the cell cycle. The APC/C complex acts by mediating ubiquitination and subsequent degradation of target proteins: it mainly mediates the formation of 'Lys-11'-linked polyubiquitin chains and, to a lower extent, the formation of 'Lys-48'- and 'Lys-63'-linked polyubiquitin chains. The APC/C complex catalyzes assembly of branched 'Lys-11'-/'Lys-48'-linked branched ubiquitin chains on target proteins.</text>
</comment>
<dbReference type="InterPro" id="IPR011717">
    <property type="entry name" value="TPR-4"/>
</dbReference>
<gene>
    <name evidence="11" type="ORF">PV04_10272</name>
</gene>
<keyword evidence="5" id="KW-0833">Ubl conjugation pathway</keyword>
<dbReference type="GO" id="GO:0051301">
    <property type="term" value="P:cell division"/>
    <property type="evidence" value="ECO:0007669"/>
    <property type="project" value="UniProtKB-KW"/>
</dbReference>
<feature type="signal peptide" evidence="9">
    <location>
        <begin position="1"/>
        <end position="20"/>
    </location>
</feature>
<dbReference type="HOGENOM" id="CLU_010478_0_0_1"/>
<dbReference type="AlphaFoldDB" id="A0A0D2F682"/>